<feature type="compositionally biased region" description="Basic and acidic residues" evidence="9">
    <location>
        <begin position="88"/>
        <end position="98"/>
    </location>
</feature>
<evidence type="ECO:0000256" key="8">
    <source>
        <dbReference type="SAM" id="Coils"/>
    </source>
</evidence>
<evidence type="ECO:0000313" key="11">
    <source>
        <dbReference type="EMBL" id="KIW09607.1"/>
    </source>
</evidence>
<keyword evidence="2" id="KW-0479">Metal-binding</keyword>
<evidence type="ECO:0000256" key="2">
    <source>
        <dbReference type="ARBA" id="ARBA00022723"/>
    </source>
</evidence>
<evidence type="ECO:0000256" key="1">
    <source>
        <dbReference type="ARBA" id="ARBA00004123"/>
    </source>
</evidence>
<dbReference type="CDD" id="cd12148">
    <property type="entry name" value="fungal_TF_MHR"/>
    <property type="match status" value="1"/>
</dbReference>
<feature type="domain" description="Zn(2)-C6 fungal-type" evidence="10">
    <location>
        <begin position="115"/>
        <end position="148"/>
    </location>
</feature>
<dbReference type="PANTHER" id="PTHR31845">
    <property type="entry name" value="FINGER DOMAIN PROTEIN, PUTATIVE-RELATED"/>
    <property type="match status" value="1"/>
</dbReference>
<dbReference type="CDD" id="cd00067">
    <property type="entry name" value="GAL4"/>
    <property type="match status" value="1"/>
</dbReference>
<dbReference type="VEuPathDB" id="FungiDB:PV09_00475"/>
<protein>
    <recommendedName>
        <fullName evidence="10">Zn(2)-C6 fungal-type domain-containing protein</fullName>
    </recommendedName>
</protein>
<evidence type="ECO:0000256" key="9">
    <source>
        <dbReference type="SAM" id="MobiDB-lite"/>
    </source>
</evidence>
<dbReference type="SUPFAM" id="SSF57701">
    <property type="entry name" value="Zn2/Cys6 DNA-binding domain"/>
    <property type="match status" value="1"/>
</dbReference>
<gene>
    <name evidence="11" type="ORF">PV09_00475</name>
</gene>
<keyword evidence="6" id="KW-0804">Transcription</keyword>
<keyword evidence="3" id="KW-0862">Zinc</keyword>
<dbReference type="InterPro" id="IPR007219">
    <property type="entry name" value="XnlR_reg_dom"/>
</dbReference>
<dbReference type="InterPro" id="IPR001138">
    <property type="entry name" value="Zn2Cys6_DnaBD"/>
</dbReference>
<feature type="region of interest" description="Disordered" evidence="9">
    <location>
        <begin position="227"/>
        <end position="289"/>
    </location>
</feature>
<keyword evidence="7" id="KW-0539">Nucleus</keyword>
<feature type="compositionally biased region" description="Basic and acidic residues" evidence="9">
    <location>
        <begin position="227"/>
        <end position="237"/>
    </location>
</feature>
<dbReference type="PROSITE" id="PS50048">
    <property type="entry name" value="ZN2_CY6_FUNGAL_2"/>
    <property type="match status" value="1"/>
</dbReference>
<dbReference type="PROSITE" id="PS00463">
    <property type="entry name" value="ZN2_CY6_FUNGAL_1"/>
    <property type="match status" value="1"/>
</dbReference>
<dbReference type="GO" id="GO:0008270">
    <property type="term" value="F:zinc ion binding"/>
    <property type="evidence" value="ECO:0007669"/>
    <property type="project" value="InterPro"/>
</dbReference>
<dbReference type="GO" id="GO:0005634">
    <property type="term" value="C:nucleus"/>
    <property type="evidence" value="ECO:0007669"/>
    <property type="project" value="UniProtKB-SubCell"/>
</dbReference>
<name>A0A0D1Z9G3_9PEZI</name>
<dbReference type="GO" id="GO:0000981">
    <property type="term" value="F:DNA-binding transcription factor activity, RNA polymerase II-specific"/>
    <property type="evidence" value="ECO:0007669"/>
    <property type="project" value="InterPro"/>
</dbReference>
<dbReference type="OrthoDB" id="8062037at2759"/>
<evidence type="ECO:0000256" key="5">
    <source>
        <dbReference type="ARBA" id="ARBA00023125"/>
    </source>
</evidence>
<evidence type="ECO:0000256" key="4">
    <source>
        <dbReference type="ARBA" id="ARBA00023015"/>
    </source>
</evidence>
<feature type="region of interest" description="Disordered" evidence="9">
    <location>
        <begin position="768"/>
        <end position="802"/>
    </location>
</feature>
<dbReference type="InterPro" id="IPR036864">
    <property type="entry name" value="Zn2-C6_fun-type_DNA-bd_sf"/>
</dbReference>
<dbReference type="STRING" id="253628.A0A0D1Z9G3"/>
<evidence type="ECO:0000256" key="3">
    <source>
        <dbReference type="ARBA" id="ARBA00022833"/>
    </source>
</evidence>
<sequence length="888" mass="99594">MAQSNANAIIDPQLQYRDPRHNSHSYSNSARESDARHPQHHLFPHAQHQHGGSGVPFAQVHTVHQPLQGPHLVEPHERDDESVGGDDSPEHGNPDDAGHGNASELGKTPEKRPRACDSCRGLKVKCIIDPASGLPCKRCAKARRQCIVTPPTRKRQKKADGRVAELERKIDALTATLAAREASVFEGGIQLDQLTTEAKSPFAHRSPQYVADRRLLGTEAASPQLKRQEIRPNEGSDKRRRLERLDTNRIQNNADDSNNLMPTPSSDPEGKGSIYNQQKPETFDHGDINQKIDEIVDPETAERLFDRYVNVVVPRFPAVPFPPGTKASKIRKEKPVLFLAILSSTSFGTGVSDKAQKKLEAELRDVFAKAMWKHGEKSLELVQALQVATLWYRPPANFEQHMFYQMVHMSAVMAIDIGIGKRMSPWKQKWFGGEPPPRRIPYFYDSIEAKRAWVVCYFLCISITMILRRPILVRFTEYMKDCIDILETSDDALPSDKMLCQHVRIAHICEDIATQFAMDDPAINYTVTDRNVTFSIKHYEKALAEIRGAGTQDYALRLAEHVTNLYLHEIALHSQSNVDDFKGPWIQETFKTAVGDIVLGPEHIRALTACQQSCRDILDTFLSYDFEVIYVLPVIFTGVRVIYAVVVIIKLYIAANSPGEMASVIKKEELQVEAYLDKLQKVFRRVMDKDALSPHVKFLWVIERLQERWQNIKHSKSTAGICRSNGRETPQSVTESKMQLAKEEDTDRKSTTSMPAQGLHLLSEVAMSGNDQRQASRVSQPQTDGNTGTTILESQASHPQTQSWDFAHHHTAAPAAAAHMNLPMDPNAYLYTGNANGYDGFDYGIGSLGMSMDGAISGLFVPDAMWSFGPQGPQHDPNNPQIQFPTWQ</sequence>
<keyword evidence="8" id="KW-0175">Coiled coil</keyword>
<dbReference type="Gene3D" id="4.10.240.10">
    <property type="entry name" value="Zn(2)-C6 fungal-type DNA-binding domain"/>
    <property type="match status" value="1"/>
</dbReference>
<organism evidence="11 12">
    <name type="scientific">Verruconis gallopava</name>
    <dbReference type="NCBI Taxonomy" id="253628"/>
    <lineage>
        <taxon>Eukaryota</taxon>
        <taxon>Fungi</taxon>
        <taxon>Dikarya</taxon>
        <taxon>Ascomycota</taxon>
        <taxon>Pezizomycotina</taxon>
        <taxon>Dothideomycetes</taxon>
        <taxon>Pleosporomycetidae</taxon>
        <taxon>Venturiales</taxon>
        <taxon>Sympoventuriaceae</taxon>
        <taxon>Verruconis</taxon>
    </lineage>
</organism>
<feature type="compositionally biased region" description="Polar residues" evidence="9">
    <location>
        <begin position="727"/>
        <end position="737"/>
    </location>
</feature>
<dbReference type="InterPro" id="IPR051089">
    <property type="entry name" value="prtT"/>
</dbReference>
<feature type="compositionally biased region" description="Polar residues" evidence="9">
    <location>
        <begin position="876"/>
        <end position="888"/>
    </location>
</feature>
<reference evidence="11 12" key="1">
    <citation type="submission" date="2015-01" db="EMBL/GenBank/DDBJ databases">
        <title>The Genome Sequence of Ochroconis gallopava CBS43764.</title>
        <authorList>
            <consortium name="The Broad Institute Genomics Platform"/>
            <person name="Cuomo C."/>
            <person name="de Hoog S."/>
            <person name="Gorbushina A."/>
            <person name="Stielow B."/>
            <person name="Teixiera M."/>
            <person name="Abouelleil A."/>
            <person name="Chapman S.B."/>
            <person name="Priest M."/>
            <person name="Young S.K."/>
            <person name="Wortman J."/>
            <person name="Nusbaum C."/>
            <person name="Birren B."/>
        </authorList>
    </citation>
    <scope>NUCLEOTIDE SEQUENCE [LARGE SCALE GENOMIC DNA]</scope>
    <source>
        <strain evidence="11 12">CBS 43764</strain>
    </source>
</reference>
<feature type="compositionally biased region" description="Polar residues" evidence="9">
    <location>
        <begin position="769"/>
        <end position="802"/>
    </location>
</feature>
<comment type="subcellular location">
    <subcellularLocation>
        <location evidence="1">Nucleus</location>
    </subcellularLocation>
</comment>
<feature type="compositionally biased region" description="Polar residues" evidence="9">
    <location>
        <begin position="248"/>
        <end position="266"/>
    </location>
</feature>
<dbReference type="GO" id="GO:0006351">
    <property type="term" value="P:DNA-templated transcription"/>
    <property type="evidence" value="ECO:0007669"/>
    <property type="project" value="InterPro"/>
</dbReference>
<evidence type="ECO:0000256" key="6">
    <source>
        <dbReference type="ARBA" id="ARBA00023163"/>
    </source>
</evidence>
<feature type="region of interest" description="Disordered" evidence="9">
    <location>
        <begin position="720"/>
        <end position="755"/>
    </location>
</feature>
<proteinExistence type="predicted"/>
<feature type="compositionally biased region" description="Basic and acidic residues" evidence="9">
    <location>
        <begin position="740"/>
        <end position="750"/>
    </location>
</feature>
<feature type="region of interest" description="Disordered" evidence="9">
    <location>
        <begin position="1"/>
        <end position="39"/>
    </location>
</feature>
<keyword evidence="12" id="KW-1185">Reference proteome</keyword>
<dbReference type="RefSeq" id="XP_016219476.1">
    <property type="nucleotide sequence ID" value="XM_016353219.1"/>
</dbReference>
<dbReference type="GeneID" id="27308448"/>
<dbReference type="Pfam" id="PF04082">
    <property type="entry name" value="Fungal_trans"/>
    <property type="match status" value="1"/>
</dbReference>
<dbReference type="GO" id="GO:0001216">
    <property type="term" value="F:DNA-binding transcription activator activity"/>
    <property type="evidence" value="ECO:0007669"/>
    <property type="project" value="UniProtKB-ARBA"/>
</dbReference>
<dbReference type="HOGENOM" id="CLU_006524_0_2_1"/>
<dbReference type="SMART" id="SM00066">
    <property type="entry name" value="GAL4"/>
    <property type="match status" value="1"/>
</dbReference>
<dbReference type="GO" id="GO:0000976">
    <property type="term" value="F:transcription cis-regulatory region binding"/>
    <property type="evidence" value="ECO:0007669"/>
    <property type="project" value="TreeGrafter"/>
</dbReference>
<dbReference type="EMBL" id="KN847529">
    <property type="protein sequence ID" value="KIW09607.1"/>
    <property type="molecule type" value="Genomic_DNA"/>
</dbReference>
<evidence type="ECO:0000259" key="10">
    <source>
        <dbReference type="PROSITE" id="PS50048"/>
    </source>
</evidence>
<feature type="coiled-coil region" evidence="8">
    <location>
        <begin position="156"/>
        <end position="183"/>
    </location>
</feature>
<keyword evidence="5" id="KW-0238">DNA-binding</keyword>
<accession>A0A0D1Z9G3</accession>
<dbReference type="FunFam" id="4.10.240.10:FF:000003">
    <property type="entry name" value="C6 transcription factor (Leu3)"/>
    <property type="match status" value="1"/>
</dbReference>
<dbReference type="Proteomes" id="UP000053259">
    <property type="component" value="Unassembled WGS sequence"/>
</dbReference>
<dbReference type="InParanoid" id="A0A0D1Z9G3"/>
<evidence type="ECO:0000313" key="12">
    <source>
        <dbReference type="Proteomes" id="UP000053259"/>
    </source>
</evidence>
<feature type="region of interest" description="Disordered" evidence="9">
    <location>
        <begin position="869"/>
        <end position="888"/>
    </location>
</feature>
<dbReference type="AlphaFoldDB" id="A0A0D1Z9G3"/>
<feature type="region of interest" description="Disordered" evidence="9">
    <location>
        <begin position="70"/>
        <end position="115"/>
    </location>
</feature>
<dbReference type="PANTHER" id="PTHR31845:SF39">
    <property type="entry name" value="TRANSCRIPTION FACTOR PBCR-RELATED"/>
    <property type="match status" value="1"/>
</dbReference>
<keyword evidence="4" id="KW-0805">Transcription regulation</keyword>
<evidence type="ECO:0000256" key="7">
    <source>
        <dbReference type="ARBA" id="ARBA00023242"/>
    </source>
</evidence>
<dbReference type="Pfam" id="PF00172">
    <property type="entry name" value="Zn_clus"/>
    <property type="match status" value="1"/>
</dbReference>